<dbReference type="SMART" id="SM00530">
    <property type="entry name" value="HTH_XRE"/>
    <property type="match status" value="1"/>
</dbReference>
<feature type="domain" description="HTH cro/C1-type" evidence="1">
    <location>
        <begin position="16"/>
        <end position="69"/>
    </location>
</feature>
<dbReference type="InterPro" id="IPR010982">
    <property type="entry name" value="Lambda_DNA-bd_dom_sf"/>
</dbReference>
<name>A0ABN3Q477_9ACTN</name>
<dbReference type="Pfam" id="PF19054">
    <property type="entry name" value="DUF5753"/>
    <property type="match status" value="1"/>
</dbReference>
<gene>
    <name evidence="2" type="ORF">GCM10010411_58920</name>
</gene>
<protein>
    <submittedName>
        <fullName evidence="2">Helix-turn-helix transcriptional regulator</fullName>
    </submittedName>
</protein>
<evidence type="ECO:0000313" key="2">
    <source>
        <dbReference type="EMBL" id="GAA2616073.1"/>
    </source>
</evidence>
<dbReference type="InterPro" id="IPR001387">
    <property type="entry name" value="Cro/C1-type_HTH"/>
</dbReference>
<dbReference type="PROSITE" id="PS50943">
    <property type="entry name" value="HTH_CROC1"/>
    <property type="match status" value="1"/>
</dbReference>
<dbReference type="SUPFAM" id="SSF47413">
    <property type="entry name" value="lambda repressor-like DNA-binding domains"/>
    <property type="match status" value="1"/>
</dbReference>
<keyword evidence="3" id="KW-1185">Reference proteome</keyword>
<dbReference type="Gene3D" id="1.10.260.40">
    <property type="entry name" value="lambda repressor-like DNA-binding domains"/>
    <property type="match status" value="1"/>
</dbReference>
<dbReference type="Pfam" id="PF13560">
    <property type="entry name" value="HTH_31"/>
    <property type="match status" value="1"/>
</dbReference>
<evidence type="ECO:0000313" key="3">
    <source>
        <dbReference type="Proteomes" id="UP001501509"/>
    </source>
</evidence>
<sequence>MTNDAKNACKSFGLRLRDYRLDAGHSGVEFAALTGIHNTKISRIEHGHLDPSEDEIRRWMTACGVARHIPEMIAIRREVLQMWQEHRQALKAGLRHVQAEGDLYERTRLVRAYESCRLPGILQRPGYVEPLMDLVSNVHGLPGGDDAHGAAEARLYRQRLLTQPTGLNNYVFVLEVSALHLAIVPDEIMSSQLDFLAEVTRYPHVSLGIIPAGAPRAIWAGEGFYVFDDKLVRSELWTVEYQTDRPDEVAEYVRLFELLRRSAVFGQDARRQIELARRRIAEK</sequence>
<dbReference type="CDD" id="cd00093">
    <property type="entry name" value="HTH_XRE"/>
    <property type="match status" value="1"/>
</dbReference>
<dbReference type="RefSeq" id="WP_344545714.1">
    <property type="nucleotide sequence ID" value="NZ_BAAATD010000008.1"/>
</dbReference>
<reference evidence="2 3" key="1">
    <citation type="journal article" date="2019" name="Int. J. Syst. Evol. Microbiol.">
        <title>The Global Catalogue of Microorganisms (GCM) 10K type strain sequencing project: providing services to taxonomists for standard genome sequencing and annotation.</title>
        <authorList>
            <consortium name="The Broad Institute Genomics Platform"/>
            <consortium name="The Broad Institute Genome Sequencing Center for Infectious Disease"/>
            <person name="Wu L."/>
            <person name="Ma J."/>
        </authorList>
    </citation>
    <scope>NUCLEOTIDE SEQUENCE [LARGE SCALE GENOMIC DNA]</scope>
    <source>
        <strain evidence="2 3">JCM 6833</strain>
    </source>
</reference>
<dbReference type="Proteomes" id="UP001501509">
    <property type="component" value="Unassembled WGS sequence"/>
</dbReference>
<organism evidence="2 3">
    <name type="scientific">Actinomadura fulvescens</name>
    <dbReference type="NCBI Taxonomy" id="46160"/>
    <lineage>
        <taxon>Bacteria</taxon>
        <taxon>Bacillati</taxon>
        <taxon>Actinomycetota</taxon>
        <taxon>Actinomycetes</taxon>
        <taxon>Streptosporangiales</taxon>
        <taxon>Thermomonosporaceae</taxon>
        <taxon>Actinomadura</taxon>
    </lineage>
</organism>
<comment type="caution">
    <text evidence="2">The sequence shown here is derived from an EMBL/GenBank/DDBJ whole genome shotgun (WGS) entry which is preliminary data.</text>
</comment>
<dbReference type="InterPro" id="IPR043917">
    <property type="entry name" value="DUF5753"/>
</dbReference>
<accession>A0ABN3Q477</accession>
<proteinExistence type="predicted"/>
<dbReference type="EMBL" id="BAAATD010000008">
    <property type="protein sequence ID" value="GAA2616073.1"/>
    <property type="molecule type" value="Genomic_DNA"/>
</dbReference>
<evidence type="ECO:0000259" key="1">
    <source>
        <dbReference type="PROSITE" id="PS50943"/>
    </source>
</evidence>